<dbReference type="AlphaFoldDB" id="A0A839QGT3"/>
<sequence>MAMDMSAEFREAVCEALPAAEISVDHFYLLMRANQMVAVVRLRCSHETVGRRGRMTEPSYKYRKLLTCNVENMSSRQQVRLEEIIAADIELGVVYAVKEKVRELLKTTDLQAFGTAWEALEAGVRVTTMPEAKSLLQSLTSWKVELQVFCVRRLTNARSEAANLTVKNMKRIGRGYRNHRNYRLRMLLSTAGLRPC</sequence>
<comment type="caution">
    <text evidence="2">The sequence shown here is derived from an EMBL/GenBank/DDBJ whole genome shotgun (WGS) entry which is preliminary data.</text>
</comment>
<dbReference type="Pfam" id="PF01610">
    <property type="entry name" value="DDE_Tnp_ISL3"/>
    <property type="match status" value="1"/>
</dbReference>
<evidence type="ECO:0000259" key="1">
    <source>
        <dbReference type="Pfam" id="PF01610"/>
    </source>
</evidence>
<accession>A0A839QGT3</accession>
<evidence type="ECO:0000313" key="2">
    <source>
        <dbReference type="EMBL" id="MBB2994927.1"/>
    </source>
</evidence>
<gene>
    <name evidence="2" type="ORF">E9229_001118</name>
</gene>
<dbReference type="EMBL" id="JACHVS010000001">
    <property type="protein sequence ID" value="MBB2994927.1"/>
    <property type="molecule type" value="Genomic_DNA"/>
</dbReference>
<protein>
    <submittedName>
        <fullName evidence="2">Transposase</fullName>
    </submittedName>
</protein>
<keyword evidence="3" id="KW-1185">Reference proteome</keyword>
<dbReference type="InterPro" id="IPR002560">
    <property type="entry name" value="Transposase_DDE"/>
</dbReference>
<dbReference type="PANTHER" id="PTHR33498:SF1">
    <property type="entry name" value="TRANSPOSASE FOR INSERTION SEQUENCE ELEMENT IS1557"/>
    <property type="match status" value="1"/>
</dbReference>
<dbReference type="Proteomes" id="UP000523000">
    <property type="component" value="Unassembled WGS sequence"/>
</dbReference>
<dbReference type="PANTHER" id="PTHR33498">
    <property type="entry name" value="TRANSPOSASE FOR INSERTION SEQUENCE ELEMENT IS1557"/>
    <property type="match status" value="1"/>
</dbReference>
<evidence type="ECO:0000313" key="3">
    <source>
        <dbReference type="Proteomes" id="UP000523000"/>
    </source>
</evidence>
<organism evidence="2 3">
    <name type="scientific">Paeniglutamicibacter cryotolerans</name>
    <dbReference type="NCBI Taxonomy" id="670079"/>
    <lineage>
        <taxon>Bacteria</taxon>
        <taxon>Bacillati</taxon>
        <taxon>Actinomycetota</taxon>
        <taxon>Actinomycetes</taxon>
        <taxon>Micrococcales</taxon>
        <taxon>Micrococcaceae</taxon>
        <taxon>Paeniglutamicibacter</taxon>
    </lineage>
</organism>
<dbReference type="InterPro" id="IPR047951">
    <property type="entry name" value="Transpos_ISL3"/>
</dbReference>
<reference evidence="2 3" key="1">
    <citation type="submission" date="2020-08" db="EMBL/GenBank/DDBJ databases">
        <title>Sequencing the genomes of 1000 actinobacteria strains.</title>
        <authorList>
            <person name="Klenk H.-P."/>
        </authorList>
    </citation>
    <scope>NUCLEOTIDE SEQUENCE [LARGE SCALE GENOMIC DNA]</scope>
    <source>
        <strain evidence="2 3">DSM 22826</strain>
    </source>
</reference>
<proteinExistence type="predicted"/>
<name>A0A839QGT3_9MICC</name>
<feature type="domain" description="Transposase IS204/IS1001/IS1096/IS1165 DDE" evidence="1">
    <location>
        <begin position="2"/>
        <end position="186"/>
    </location>
</feature>